<organism evidence="2 3">
    <name type="scientific">Capsicum baccatum</name>
    <name type="common">Peruvian pepper</name>
    <dbReference type="NCBI Taxonomy" id="33114"/>
    <lineage>
        <taxon>Eukaryota</taxon>
        <taxon>Viridiplantae</taxon>
        <taxon>Streptophyta</taxon>
        <taxon>Embryophyta</taxon>
        <taxon>Tracheophyta</taxon>
        <taxon>Spermatophyta</taxon>
        <taxon>Magnoliopsida</taxon>
        <taxon>eudicotyledons</taxon>
        <taxon>Gunneridae</taxon>
        <taxon>Pentapetalae</taxon>
        <taxon>asterids</taxon>
        <taxon>lamiids</taxon>
        <taxon>Solanales</taxon>
        <taxon>Solanaceae</taxon>
        <taxon>Solanoideae</taxon>
        <taxon>Capsiceae</taxon>
        <taxon>Capsicum</taxon>
    </lineage>
</organism>
<feature type="region of interest" description="Disordered" evidence="1">
    <location>
        <begin position="59"/>
        <end position="82"/>
    </location>
</feature>
<gene>
    <name evidence="2" type="ORF">CQW23_09847</name>
</gene>
<keyword evidence="3" id="KW-1185">Reference proteome</keyword>
<dbReference type="STRING" id="33114.A0A2G2WY21"/>
<accession>A0A2G2WY21</accession>
<evidence type="ECO:0000313" key="2">
    <source>
        <dbReference type="EMBL" id="PHT50100.1"/>
    </source>
</evidence>
<dbReference type="Proteomes" id="UP000224567">
    <property type="component" value="Unassembled WGS sequence"/>
</dbReference>
<feature type="compositionally biased region" description="Acidic residues" evidence="1">
    <location>
        <begin position="59"/>
        <end position="79"/>
    </location>
</feature>
<proteinExistence type="predicted"/>
<dbReference type="PANTHER" id="PTHR35994:SF1">
    <property type="entry name" value="PLASTID TRANSCRIPTIONALLY ACTIVE PROTEIN 6, CHLOROPLASTIC"/>
    <property type="match status" value="1"/>
</dbReference>
<reference evidence="2 3" key="1">
    <citation type="journal article" date="2017" name="Genome Biol.">
        <title>New reference genome sequences of hot pepper reveal the massive evolution of plant disease-resistance genes by retroduplication.</title>
        <authorList>
            <person name="Kim S."/>
            <person name="Park J."/>
            <person name="Yeom S.I."/>
            <person name="Kim Y.M."/>
            <person name="Seo E."/>
            <person name="Kim K.T."/>
            <person name="Kim M.S."/>
            <person name="Lee J.M."/>
            <person name="Cheong K."/>
            <person name="Shin H.S."/>
            <person name="Kim S.B."/>
            <person name="Han K."/>
            <person name="Lee J."/>
            <person name="Park M."/>
            <person name="Lee H.A."/>
            <person name="Lee H.Y."/>
            <person name="Lee Y."/>
            <person name="Oh S."/>
            <person name="Lee J.H."/>
            <person name="Choi E."/>
            <person name="Choi E."/>
            <person name="Lee S.E."/>
            <person name="Jeon J."/>
            <person name="Kim H."/>
            <person name="Choi G."/>
            <person name="Song H."/>
            <person name="Lee J."/>
            <person name="Lee S.C."/>
            <person name="Kwon J.K."/>
            <person name="Lee H.Y."/>
            <person name="Koo N."/>
            <person name="Hong Y."/>
            <person name="Kim R.W."/>
            <person name="Kang W.H."/>
            <person name="Huh J.H."/>
            <person name="Kang B.C."/>
            <person name="Yang T.J."/>
            <person name="Lee Y.H."/>
            <person name="Bennetzen J.L."/>
            <person name="Choi D."/>
        </authorList>
    </citation>
    <scope>NUCLEOTIDE SEQUENCE [LARGE SCALE GENOMIC DNA]</scope>
    <source>
        <strain evidence="3">cv. PBC81</strain>
    </source>
</reference>
<dbReference type="EMBL" id="MLFT02000004">
    <property type="protein sequence ID" value="PHT50100.1"/>
    <property type="molecule type" value="Genomic_DNA"/>
</dbReference>
<protein>
    <recommendedName>
        <fullName evidence="4">Plastid transcriptionally active 6</fullName>
    </recommendedName>
</protein>
<evidence type="ECO:0008006" key="4">
    <source>
        <dbReference type="Google" id="ProtNLM"/>
    </source>
</evidence>
<evidence type="ECO:0000256" key="1">
    <source>
        <dbReference type="SAM" id="MobiDB-lite"/>
    </source>
</evidence>
<reference evidence="3" key="2">
    <citation type="journal article" date="2017" name="J. Anim. Genet.">
        <title>Multiple reference genome sequences of hot pepper reveal the massive evolution of plant disease resistance genes by retroduplication.</title>
        <authorList>
            <person name="Kim S."/>
            <person name="Park J."/>
            <person name="Yeom S.-I."/>
            <person name="Kim Y.-M."/>
            <person name="Seo E."/>
            <person name="Kim K.-T."/>
            <person name="Kim M.-S."/>
            <person name="Lee J.M."/>
            <person name="Cheong K."/>
            <person name="Shin H.-S."/>
            <person name="Kim S.-B."/>
            <person name="Han K."/>
            <person name="Lee J."/>
            <person name="Park M."/>
            <person name="Lee H.-A."/>
            <person name="Lee H.-Y."/>
            <person name="Lee Y."/>
            <person name="Oh S."/>
            <person name="Lee J.H."/>
            <person name="Choi E."/>
            <person name="Choi E."/>
            <person name="Lee S.E."/>
            <person name="Jeon J."/>
            <person name="Kim H."/>
            <person name="Choi G."/>
            <person name="Song H."/>
            <person name="Lee J."/>
            <person name="Lee S.-C."/>
            <person name="Kwon J.-K."/>
            <person name="Lee H.-Y."/>
            <person name="Koo N."/>
            <person name="Hong Y."/>
            <person name="Kim R.W."/>
            <person name="Kang W.-H."/>
            <person name="Huh J.H."/>
            <person name="Kang B.-C."/>
            <person name="Yang T.-J."/>
            <person name="Lee Y.-H."/>
            <person name="Bennetzen J.L."/>
            <person name="Choi D."/>
        </authorList>
    </citation>
    <scope>NUCLEOTIDE SEQUENCE [LARGE SCALE GENOMIC DNA]</scope>
    <source>
        <strain evidence="3">cv. PBC81</strain>
    </source>
</reference>
<evidence type="ECO:0000313" key="3">
    <source>
        <dbReference type="Proteomes" id="UP000224567"/>
    </source>
</evidence>
<dbReference type="OrthoDB" id="781981at2759"/>
<dbReference type="GO" id="GO:0000427">
    <property type="term" value="C:plastid-encoded plastid RNA polymerase complex"/>
    <property type="evidence" value="ECO:0007669"/>
    <property type="project" value="InterPro"/>
</dbReference>
<dbReference type="PANTHER" id="PTHR35994">
    <property type="entry name" value="EXPRESSED PROTEIN"/>
    <property type="match status" value="1"/>
</dbReference>
<sequence>MSASLLFPLPTKLFSTSSTAPCSRSTPTLFTLSFSNPISNNPIFLKPSKRLEFKVFADDGDADGGSPDDYEMDEDEVEESDNKKDFDVDYDTLLGGVSTRGGGDDDIAMVHSSSFVFTQGWDSEKIVDYRINEEEFHKICLFDCDFFIRKPPDPDNDVYDFREMYVTPPDTDIYAIPRVLARMPQKYIRCAMSDYGCYNVTEPPIDAPRDPMYKSEREVMKVFLTKHYRNRRAGDPEFALDFEEIYVIDSKTKSITRAKVVVTVPGGRSRDRKNDLLVIRDNGNSFKIIPSEERDDFTTVIEKEEWKKTRQDMERHLKLLDGLNSLIGAGNNQVNPKFLMVLIESTASKFQNRNRTLQSNIQQGKDYRMNLDEIPSDPVGIDVSFKDIYKNKRERSKGKLGGKDPYFDSSDLDNDISEDRNNQIYPIAWAIIDKLSRIHDLDFLGA</sequence>
<dbReference type="AlphaFoldDB" id="A0A2G2WY21"/>
<comment type="caution">
    <text evidence="2">The sequence shown here is derived from an EMBL/GenBank/DDBJ whole genome shotgun (WGS) entry which is preliminary data.</text>
</comment>
<dbReference type="InterPro" id="IPR044710">
    <property type="entry name" value="PTAC6"/>
</dbReference>
<name>A0A2G2WY21_CAPBA</name>